<dbReference type="KEGG" id="pmf:P9303_09441"/>
<name>A2C885_PROM3</name>
<gene>
    <name evidence="1" type="ordered locus">P9303_09441</name>
</gene>
<dbReference type="HOGENOM" id="CLU_2846312_0_0_3"/>
<organism evidence="1 2">
    <name type="scientific">Prochlorococcus marinus (strain MIT 9303)</name>
    <dbReference type="NCBI Taxonomy" id="59922"/>
    <lineage>
        <taxon>Bacteria</taxon>
        <taxon>Bacillati</taxon>
        <taxon>Cyanobacteriota</taxon>
        <taxon>Cyanophyceae</taxon>
        <taxon>Synechococcales</taxon>
        <taxon>Prochlorococcaceae</taxon>
        <taxon>Prochlorococcus</taxon>
    </lineage>
</organism>
<reference evidence="1 2" key="1">
    <citation type="journal article" date="2007" name="PLoS Genet.">
        <title>Patterns and implications of gene gain and loss in the evolution of Prochlorococcus.</title>
        <authorList>
            <person name="Kettler G.C."/>
            <person name="Martiny A.C."/>
            <person name="Huang K."/>
            <person name="Zucker J."/>
            <person name="Coleman M.L."/>
            <person name="Rodrigue S."/>
            <person name="Chen F."/>
            <person name="Lapidus A."/>
            <person name="Ferriera S."/>
            <person name="Johnson J."/>
            <person name="Steglich C."/>
            <person name="Church G.M."/>
            <person name="Richardson P."/>
            <person name="Chisholm S.W."/>
        </authorList>
    </citation>
    <scope>NUCLEOTIDE SEQUENCE [LARGE SCALE GENOMIC DNA]</scope>
    <source>
        <strain evidence="1 2">MIT 9303</strain>
    </source>
</reference>
<dbReference type="Proteomes" id="UP000002274">
    <property type="component" value="Chromosome"/>
</dbReference>
<dbReference type="AlphaFoldDB" id="A2C885"/>
<proteinExistence type="predicted"/>
<accession>A2C885</accession>
<sequence>MWEQPILQWEEIHQQRPLSNRLFIKVLAALPVQVKTHNVNLNLARHPPQWMGSKPISDNSFSSCL</sequence>
<dbReference type="EMBL" id="CP000554">
    <property type="protein sequence ID" value="ABM77695.1"/>
    <property type="molecule type" value="Genomic_DNA"/>
</dbReference>
<evidence type="ECO:0000313" key="1">
    <source>
        <dbReference type="EMBL" id="ABM77695.1"/>
    </source>
</evidence>
<evidence type="ECO:0000313" key="2">
    <source>
        <dbReference type="Proteomes" id="UP000002274"/>
    </source>
</evidence>
<protein>
    <submittedName>
        <fullName evidence="1">Uncharacterized protein</fullName>
    </submittedName>
</protein>